<proteinExistence type="predicted"/>
<sequence>MPLLCSRCGSKTTFINLDQHCCDCMDELDDSADRDYDRHADMAFDLL</sequence>
<gene>
    <name evidence="1" type="ORF">GS882_03675</name>
</gene>
<protein>
    <submittedName>
        <fullName evidence="1">Uncharacterized protein</fullName>
    </submittedName>
</protein>
<comment type="caution">
    <text evidence="1">The sequence shown here is derived from an EMBL/GenBank/DDBJ whole genome shotgun (WGS) entry which is preliminary data.</text>
</comment>
<dbReference type="AlphaFoldDB" id="A0A9Q4ZIL0"/>
<reference evidence="1" key="1">
    <citation type="journal article" date="2020" name="Environ. Microbiol.">
        <title>The novel and transferable erm(51) gene confers Macrolides, Lincosamides, and Streptogramins B (MLSB) resistance to clonal Rhodococcus equi in the environment.</title>
        <authorList>
            <person name="Huber L."/>
            <person name="Giguere S."/>
            <person name="Slovis N.M."/>
            <person name="Alvarez-Narvaez S."/>
            <person name="Hart K.A."/>
            <person name="Greiter M."/>
            <person name="Morris E.R.A."/>
            <person name="Cohen N.D."/>
        </authorList>
    </citation>
    <scope>NUCLEOTIDE SEQUENCE</scope>
    <source>
        <strain evidence="1">Lh_116_1</strain>
    </source>
</reference>
<evidence type="ECO:0000313" key="1">
    <source>
        <dbReference type="EMBL" id="NKT77314.1"/>
    </source>
</evidence>
<accession>A0A9Q4ZIL0</accession>
<organism evidence="1 2">
    <name type="scientific">Rhodococcus hoagii</name>
    <name type="common">Corynebacterium equii</name>
    <dbReference type="NCBI Taxonomy" id="43767"/>
    <lineage>
        <taxon>Bacteria</taxon>
        <taxon>Bacillati</taxon>
        <taxon>Actinomycetota</taxon>
        <taxon>Actinomycetes</taxon>
        <taxon>Mycobacteriales</taxon>
        <taxon>Nocardiaceae</taxon>
        <taxon>Prescottella</taxon>
    </lineage>
</organism>
<evidence type="ECO:0000313" key="2">
    <source>
        <dbReference type="Proteomes" id="UP000603463"/>
    </source>
</evidence>
<dbReference type="EMBL" id="WVBC01000002">
    <property type="protein sequence ID" value="NKT77314.1"/>
    <property type="molecule type" value="Genomic_DNA"/>
</dbReference>
<name>A0A9Q4ZIL0_RHOHA</name>
<dbReference type="Proteomes" id="UP000603463">
    <property type="component" value="Unassembled WGS sequence"/>
</dbReference>